<dbReference type="EMBL" id="JAROCF010000001">
    <property type="protein sequence ID" value="MDN4612825.1"/>
    <property type="molecule type" value="Genomic_DNA"/>
</dbReference>
<proteinExistence type="predicted"/>
<dbReference type="InterPro" id="IPR023772">
    <property type="entry name" value="DNA-bd_HTH_TetR-type_CS"/>
</dbReference>
<keyword evidence="3" id="KW-0804">Transcription</keyword>
<evidence type="ECO:0000313" key="6">
    <source>
        <dbReference type="EMBL" id="MDN4612825.1"/>
    </source>
</evidence>
<evidence type="ECO:0000313" key="7">
    <source>
        <dbReference type="Proteomes" id="UP001174208"/>
    </source>
</evidence>
<accession>A0ABT8K5X7</accession>
<feature type="DNA-binding region" description="H-T-H motif" evidence="4">
    <location>
        <begin position="37"/>
        <end position="56"/>
    </location>
</feature>
<reference evidence="6" key="1">
    <citation type="submission" date="2023-06" db="EMBL/GenBank/DDBJ databases">
        <title>MT1 and MT2 Draft Genomes of Novel Species.</title>
        <authorList>
            <person name="Venkateswaran K."/>
        </authorList>
    </citation>
    <scope>NUCLEOTIDE SEQUENCE</scope>
    <source>
        <strain evidence="6">F6_8S_P_1B</strain>
    </source>
</reference>
<dbReference type="RefSeq" id="WP_301209645.1">
    <property type="nucleotide sequence ID" value="NZ_JAROCF010000001.1"/>
</dbReference>
<keyword evidence="2 4" id="KW-0238">DNA-binding</keyword>
<dbReference type="Pfam" id="PF00440">
    <property type="entry name" value="TetR_N"/>
    <property type="match status" value="1"/>
</dbReference>
<protein>
    <submittedName>
        <fullName evidence="6">Helix-turn-helix domain-containing protein</fullName>
    </submittedName>
</protein>
<dbReference type="PANTHER" id="PTHR30055">
    <property type="entry name" value="HTH-TYPE TRANSCRIPTIONAL REGULATOR RUTR"/>
    <property type="match status" value="1"/>
</dbReference>
<gene>
    <name evidence="6" type="ORF">P5G50_00055</name>
</gene>
<evidence type="ECO:0000256" key="4">
    <source>
        <dbReference type="PROSITE-ProRule" id="PRU00335"/>
    </source>
</evidence>
<dbReference type="Proteomes" id="UP001174208">
    <property type="component" value="Unassembled WGS sequence"/>
</dbReference>
<name>A0ABT8K5X7_9MICO</name>
<keyword evidence="1" id="KW-0805">Transcription regulation</keyword>
<dbReference type="SUPFAM" id="SSF46689">
    <property type="entry name" value="Homeodomain-like"/>
    <property type="match status" value="1"/>
</dbReference>
<comment type="caution">
    <text evidence="6">The sequence shown here is derived from an EMBL/GenBank/DDBJ whole genome shotgun (WGS) entry which is preliminary data.</text>
</comment>
<dbReference type="InterPro" id="IPR001647">
    <property type="entry name" value="HTH_TetR"/>
</dbReference>
<feature type="domain" description="HTH tetR-type" evidence="5">
    <location>
        <begin position="14"/>
        <end position="74"/>
    </location>
</feature>
<evidence type="ECO:0000256" key="3">
    <source>
        <dbReference type="ARBA" id="ARBA00023163"/>
    </source>
</evidence>
<dbReference type="PROSITE" id="PS01081">
    <property type="entry name" value="HTH_TETR_1"/>
    <property type="match status" value="1"/>
</dbReference>
<dbReference type="PRINTS" id="PR00455">
    <property type="entry name" value="HTHTETR"/>
</dbReference>
<dbReference type="PROSITE" id="PS50977">
    <property type="entry name" value="HTH_TETR_2"/>
    <property type="match status" value="1"/>
</dbReference>
<evidence type="ECO:0000259" key="5">
    <source>
        <dbReference type="PROSITE" id="PS50977"/>
    </source>
</evidence>
<dbReference type="InterPro" id="IPR009057">
    <property type="entry name" value="Homeodomain-like_sf"/>
</dbReference>
<dbReference type="InterPro" id="IPR050109">
    <property type="entry name" value="HTH-type_TetR-like_transc_reg"/>
</dbReference>
<organism evidence="6 7">
    <name type="scientific">Leifsonia williamsii</name>
    <dbReference type="NCBI Taxonomy" id="3035919"/>
    <lineage>
        <taxon>Bacteria</taxon>
        <taxon>Bacillati</taxon>
        <taxon>Actinomycetota</taxon>
        <taxon>Actinomycetes</taxon>
        <taxon>Micrococcales</taxon>
        <taxon>Microbacteriaceae</taxon>
        <taxon>Leifsonia</taxon>
    </lineage>
</organism>
<dbReference type="PANTHER" id="PTHR30055:SF234">
    <property type="entry name" value="HTH-TYPE TRANSCRIPTIONAL REGULATOR BETI"/>
    <property type="match status" value="1"/>
</dbReference>
<evidence type="ECO:0000256" key="2">
    <source>
        <dbReference type="ARBA" id="ARBA00023125"/>
    </source>
</evidence>
<keyword evidence="7" id="KW-1185">Reference proteome</keyword>
<evidence type="ECO:0000256" key="1">
    <source>
        <dbReference type="ARBA" id="ARBA00023015"/>
    </source>
</evidence>
<sequence>MSERQESAARNRGAQTREAAQRVALRLFTEQGYEATSLRQIADEVGINKASLYYYFDGKEAIVQSLLDQRGDEVEELLAWVGEQPPSPTLITDAVLRWVDSFTAEKLQGIRFLAANPLLLAGSTPKGEEPRVGAGLSRLADDLSHHLPERTPETVVLLRMALLSINAAVQAAAATDAPDEAVIAAARRAARVMTGTLIAGDAEERR</sequence>
<dbReference type="Gene3D" id="1.10.357.10">
    <property type="entry name" value="Tetracycline Repressor, domain 2"/>
    <property type="match status" value="1"/>
</dbReference>